<evidence type="ECO:0000256" key="2">
    <source>
        <dbReference type="ARBA" id="ARBA00022723"/>
    </source>
</evidence>
<dbReference type="GO" id="GO:0030288">
    <property type="term" value="C:outer membrane-bounded periplasmic space"/>
    <property type="evidence" value="ECO:0007669"/>
    <property type="project" value="InterPro"/>
</dbReference>
<evidence type="ECO:0000256" key="1">
    <source>
        <dbReference type="ARBA" id="ARBA00022670"/>
    </source>
</evidence>
<keyword evidence="2" id="KW-0479">Metal-binding</keyword>
<dbReference type="PIRSF" id="PIRSF018455">
    <property type="entry name" value="MepA"/>
    <property type="match status" value="1"/>
</dbReference>
<evidence type="ECO:0000256" key="8">
    <source>
        <dbReference type="SAM" id="MobiDB-lite"/>
    </source>
</evidence>
<organism evidence="9">
    <name type="scientific">hydrothermal vent metagenome</name>
    <dbReference type="NCBI Taxonomy" id="652676"/>
    <lineage>
        <taxon>unclassified sequences</taxon>
        <taxon>metagenomes</taxon>
        <taxon>ecological metagenomes</taxon>
    </lineage>
</organism>
<reference evidence="9" key="1">
    <citation type="submission" date="2018-06" db="EMBL/GenBank/DDBJ databases">
        <authorList>
            <person name="Zhirakovskaya E."/>
        </authorList>
    </citation>
    <scope>NUCLEOTIDE SEQUENCE</scope>
</reference>
<gene>
    <name evidence="9" type="ORF">MNBD_ALPHA09-215</name>
</gene>
<keyword evidence="1" id="KW-0645">Protease</keyword>
<dbReference type="AlphaFoldDB" id="A0A3B0U6K8"/>
<keyword evidence="3" id="KW-0732">Signal</keyword>
<keyword evidence="7" id="KW-0482">Metalloprotease</keyword>
<evidence type="ECO:0000256" key="4">
    <source>
        <dbReference type="ARBA" id="ARBA00022764"/>
    </source>
</evidence>
<dbReference type="GO" id="GO:0046872">
    <property type="term" value="F:metal ion binding"/>
    <property type="evidence" value="ECO:0007669"/>
    <property type="project" value="UniProtKB-KW"/>
</dbReference>
<evidence type="ECO:0000256" key="6">
    <source>
        <dbReference type="ARBA" id="ARBA00022833"/>
    </source>
</evidence>
<keyword evidence="6" id="KW-0862">Zinc</keyword>
<dbReference type="EMBL" id="UOEM01000097">
    <property type="protein sequence ID" value="VAW16404.1"/>
    <property type="molecule type" value="Genomic_DNA"/>
</dbReference>
<dbReference type="Pfam" id="PF03411">
    <property type="entry name" value="Peptidase_M74"/>
    <property type="match status" value="1"/>
</dbReference>
<protein>
    <submittedName>
        <fullName evidence="9">Penicillin-insensitive murein endopeptidase</fullName>
    </submittedName>
</protein>
<feature type="region of interest" description="Disordered" evidence="8">
    <location>
        <begin position="248"/>
        <end position="284"/>
    </location>
</feature>
<dbReference type="InterPro" id="IPR005073">
    <property type="entry name" value="Peptidase_M74"/>
</dbReference>
<dbReference type="GO" id="GO:0006508">
    <property type="term" value="P:proteolysis"/>
    <property type="evidence" value="ECO:0007669"/>
    <property type="project" value="UniProtKB-KW"/>
</dbReference>
<sequence>MAIIRFWICASAGVAALMLALPVQGSAQTPAKTLFSKKDTAALLPAAALGSYAKGCLAGAEPIDWNGPRHQVMRLGRNRYWGHPTLVSYINKLADRANAKGWNGVLVGDMAQPRGGPMAGGHRSHQIGLDADIWLTPMPGRTLTFEERKSLSAVSMLDKTGKAVDPSIWTPEHQVFIKTAASFPEVARIFVNPAIKAALCKAAGTDRGWLRKVRPWWGHKAHMHVRLSCPPGVAGCKNQAAPPRGDGCGAELASWFKPPPKPKKGAKKPPRKKRRELRMADLPNACRNVLAAQ</sequence>
<dbReference type="Gene3D" id="3.30.1380.10">
    <property type="match status" value="1"/>
</dbReference>
<dbReference type="GO" id="GO:0004252">
    <property type="term" value="F:serine-type endopeptidase activity"/>
    <property type="evidence" value="ECO:0007669"/>
    <property type="project" value="InterPro"/>
</dbReference>
<evidence type="ECO:0000256" key="7">
    <source>
        <dbReference type="ARBA" id="ARBA00023049"/>
    </source>
</evidence>
<evidence type="ECO:0000256" key="3">
    <source>
        <dbReference type="ARBA" id="ARBA00022729"/>
    </source>
</evidence>
<proteinExistence type="predicted"/>
<dbReference type="InterPro" id="IPR009045">
    <property type="entry name" value="Zn_M74/Hedgehog-like"/>
</dbReference>
<dbReference type="SUPFAM" id="SSF55166">
    <property type="entry name" value="Hedgehog/DD-peptidase"/>
    <property type="match status" value="1"/>
</dbReference>
<name>A0A3B0U6K8_9ZZZZ</name>
<dbReference type="GO" id="GO:0008237">
    <property type="term" value="F:metallopeptidase activity"/>
    <property type="evidence" value="ECO:0007669"/>
    <property type="project" value="UniProtKB-KW"/>
</dbReference>
<keyword evidence="5" id="KW-0378">Hydrolase</keyword>
<dbReference type="NCBIfam" id="NF006947">
    <property type="entry name" value="PRK09429.1"/>
    <property type="match status" value="1"/>
</dbReference>
<evidence type="ECO:0000313" key="9">
    <source>
        <dbReference type="EMBL" id="VAW16404.1"/>
    </source>
</evidence>
<accession>A0A3B0U6K8</accession>
<keyword evidence="4" id="KW-0574">Periplasm</keyword>
<evidence type="ECO:0000256" key="5">
    <source>
        <dbReference type="ARBA" id="ARBA00022801"/>
    </source>
</evidence>
<feature type="compositionally biased region" description="Basic residues" evidence="8">
    <location>
        <begin position="260"/>
        <end position="276"/>
    </location>
</feature>